<evidence type="ECO:0000259" key="3">
    <source>
        <dbReference type="Pfam" id="PF14417"/>
    </source>
</evidence>
<evidence type="ECO:0000313" key="4">
    <source>
        <dbReference type="EMBL" id="NYH87982.1"/>
    </source>
</evidence>
<evidence type="ECO:0000256" key="1">
    <source>
        <dbReference type="ARBA" id="ARBA00022527"/>
    </source>
</evidence>
<dbReference type="Pfam" id="PF13581">
    <property type="entry name" value="HATPase_c_2"/>
    <property type="match status" value="1"/>
</dbReference>
<dbReference type="AlphaFoldDB" id="A0A852Z7Z5"/>
<feature type="domain" description="MEDS" evidence="3">
    <location>
        <begin position="14"/>
        <end position="157"/>
    </location>
</feature>
<comment type="caution">
    <text evidence="4">The sequence shown here is derived from an EMBL/GenBank/DDBJ whole genome shotgun (WGS) entry which is preliminary data.</text>
</comment>
<accession>A0A852Z7Z5</accession>
<feature type="domain" description="Histidine kinase/HSP90-like ATPase" evidence="2">
    <location>
        <begin position="202"/>
        <end position="291"/>
    </location>
</feature>
<organism evidence="4 5">
    <name type="scientific">Actinopolymorpha rutila</name>
    <dbReference type="NCBI Taxonomy" id="446787"/>
    <lineage>
        <taxon>Bacteria</taxon>
        <taxon>Bacillati</taxon>
        <taxon>Actinomycetota</taxon>
        <taxon>Actinomycetes</taxon>
        <taxon>Propionibacteriales</taxon>
        <taxon>Actinopolymorphaceae</taxon>
        <taxon>Actinopolymorpha</taxon>
    </lineage>
</organism>
<dbReference type="InterPro" id="IPR025847">
    <property type="entry name" value="MEDS_domain"/>
</dbReference>
<dbReference type="Pfam" id="PF14417">
    <property type="entry name" value="MEDS"/>
    <property type="match status" value="1"/>
</dbReference>
<dbReference type="SUPFAM" id="SSF55874">
    <property type="entry name" value="ATPase domain of HSP90 chaperone/DNA topoisomerase II/histidine kinase"/>
    <property type="match status" value="1"/>
</dbReference>
<evidence type="ECO:0000313" key="5">
    <source>
        <dbReference type="Proteomes" id="UP000579605"/>
    </source>
</evidence>
<dbReference type="InterPro" id="IPR050267">
    <property type="entry name" value="Anti-sigma-factor_SerPK"/>
</dbReference>
<dbReference type="RefSeq" id="WP_179785958.1">
    <property type="nucleotide sequence ID" value="NZ_BAAARR010000004.1"/>
</dbReference>
<sequence length="321" mass="34781">MSSGVLDSFTGHFHEAGFYGSDEEFRALIVPFVEEGLATDEPVVIGYDKRKSDLLRSWLDEPSGVTFIADKGLYATPARAIATYRGLFQRHVAAGAPRIWIAGDVPHPGNGGRFEGWDRYESAVNSVWDEFPVRSLCLYDATTVPEPVRDVVERTHPRILTTAGTHSANARYEGHSANARVPVSADPLEASTPNVELVNPSAAEARHALEQVGRGLVDDRQLDDLLLGISEAVTNARLHGVPPTTVRIWAADDRLVADVQDRGRGPTDPLAGLVPMPSAAFGTGLGLWVTHLLDIDAALIFTADSFTLRLRAGRDPEAVCR</sequence>
<keyword evidence="5" id="KW-1185">Reference proteome</keyword>
<keyword evidence="1" id="KW-0808">Transferase</keyword>
<dbReference type="Gene3D" id="3.30.565.10">
    <property type="entry name" value="Histidine kinase-like ATPase, C-terminal domain"/>
    <property type="match status" value="1"/>
</dbReference>
<reference evidence="4 5" key="1">
    <citation type="submission" date="2020-07" db="EMBL/GenBank/DDBJ databases">
        <title>Sequencing the genomes of 1000 actinobacteria strains.</title>
        <authorList>
            <person name="Klenk H.-P."/>
        </authorList>
    </citation>
    <scope>NUCLEOTIDE SEQUENCE [LARGE SCALE GENOMIC DNA]</scope>
    <source>
        <strain evidence="4 5">DSM 18448</strain>
    </source>
</reference>
<dbReference type="NCBIfam" id="NF041045">
    <property type="entry name" value="RsbA_anti_sig"/>
    <property type="match status" value="1"/>
</dbReference>
<evidence type="ECO:0000259" key="2">
    <source>
        <dbReference type="Pfam" id="PF13581"/>
    </source>
</evidence>
<dbReference type="PANTHER" id="PTHR35526">
    <property type="entry name" value="ANTI-SIGMA-F FACTOR RSBW-RELATED"/>
    <property type="match status" value="1"/>
</dbReference>
<dbReference type="InterPro" id="IPR047718">
    <property type="entry name" value="RsbA-like_anti_sig"/>
</dbReference>
<dbReference type="InterPro" id="IPR003594">
    <property type="entry name" value="HATPase_dom"/>
</dbReference>
<evidence type="ECO:0008006" key="6">
    <source>
        <dbReference type="Google" id="ProtNLM"/>
    </source>
</evidence>
<keyword evidence="1" id="KW-0418">Kinase</keyword>
<dbReference type="EMBL" id="JACBZH010000001">
    <property type="protein sequence ID" value="NYH87982.1"/>
    <property type="molecule type" value="Genomic_DNA"/>
</dbReference>
<keyword evidence="1" id="KW-0723">Serine/threonine-protein kinase</keyword>
<name>A0A852Z7Z5_9ACTN</name>
<dbReference type="GO" id="GO:0004674">
    <property type="term" value="F:protein serine/threonine kinase activity"/>
    <property type="evidence" value="ECO:0007669"/>
    <property type="project" value="UniProtKB-KW"/>
</dbReference>
<gene>
    <name evidence="4" type="ORF">F4554_000620</name>
</gene>
<dbReference type="Proteomes" id="UP000579605">
    <property type="component" value="Unassembled WGS sequence"/>
</dbReference>
<protein>
    <recommendedName>
        <fullName evidence="6">Anti-sigma regulatory factor (Ser/Thr protein kinase)</fullName>
    </recommendedName>
</protein>
<proteinExistence type="predicted"/>
<dbReference type="PANTHER" id="PTHR35526:SF3">
    <property type="entry name" value="ANTI-SIGMA-F FACTOR RSBW"/>
    <property type="match status" value="1"/>
</dbReference>
<dbReference type="InterPro" id="IPR036890">
    <property type="entry name" value="HATPase_C_sf"/>
</dbReference>